<dbReference type="Pfam" id="PF03938">
    <property type="entry name" value="OmpH"/>
    <property type="match status" value="1"/>
</dbReference>
<dbReference type="PANTHER" id="PTHR35089">
    <property type="entry name" value="CHAPERONE PROTEIN SKP"/>
    <property type="match status" value="1"/>
</dbReference>
<comment type="similarity">
    <text evidence="1">Belongs to the skp family.</text>
</comment>
<dbReference type="Gene3D" id="3.30.910.20">
    <property type="entry name" value="Skp domain"/>
    <property type="match status" value="1"/>
</dbReference>
<proteinExistence type="inferred from homology"/>
<dbReference type="PIRSF" id="PIRSF002094">
    <property type="entry name" value="OMP26_Skp"/>
    <property type="match status" value="1"/>
</dbReference>
<dbReference type="InterPro" id="IPR005632">
    <property type="entry name" value="Chaperone_Skp"/>
</dbReference>
<dbReference type="EMBL" id="CP098251">
    <property type="protein sequence ID" value="WAV92231.1"/>
    <property type="molecule type" value="Genomic_DNA"/>
</dbReference>
<dbReference type="AlphaFoldDB" id="A0A9E9LFI9"/>
<organism evidence="2">
    <name type="scientific">Oxalobacter aliiformigenes</name>
    <dbReference type="NCBI Taxonomy" id="2946593"/>
    <lineage>
        <taxon>Bacteria</taxon>
        <taxon>Pseudomonadati</taxon>
        <taxon>Pseudomonadota</taxon>
        <taxon>Betaproteobacteria</taxon>
        <taxon>Burkholderiales</taxon>
        <taxon>Oxalobacteraceae</taxon>
        <taxon>Oxalobacter</taxon>
    </lineage>
</organism>
<dbReference type="Proteomes" id="UP001164819">
    <property type="component" value="Chromosome"/>
</dbReference>
<dbReference type="SMART" id="SM00935">
    <property type="entry name" value="OmpH"/>
    <property type="match status" value="1"/>
</dbReference>
<evidence type="ECO:0000313" key="2">
    <source>
        <dbReference type="EMBL" id="WAV92231.1"/>
    </source>
</evidence>
<dbReference type="SUPFAM" id="SSF111384">
    <property type="entry name" value="OmpH-like"/>
    <property type="match status" value="1"/>
</dbReference>
<name>A0A9E9LFI9_9BURK</name>
<sequence>MTARKAAVLAFCFCAFGLVHAQEYKIGYINPDRIMSESAPAKAAEKKLESDFSKRNKELRDTQARLKSMGEKLDKDMPVLSESQRIKRQRELADLSQDFQRKQRAYREDFMQRRNEEIAKVFDRVNKEINKIAKDGKYDLIVQDAVYISPRVDITEQVLKALNN</sequence>
<dbReference type="GO" id="GO:0005829">
    <property type="term" value="C:cytosol"/>
    <property type="evidence" value="ECO:0007669"/>
    <property type="project" value="TreeGrafter"/>
</dbReference>
<dbReference type="GO" id="GO:0051082">
    <property type="term" value="F:unfolded protein binding"/>
    <property type="evidence" value="ECO:0007669"/>
    <property type="project" value="InterPro"/>
</dbReference>
<gene>
    <name evidence="2" type="ORF">NB646_08940</name>
</gene>
<evidence type="ECO:0000256" key="1">
    <source>
        <dbReference type="PIRNR" id="PIRNR002094"/>
    </source>
</evidence>
<protein>
    <submittedName>
        <fullName evidence="2">OmpH family outer membrane protein</fullName>
    </submittedName>
</protein>
<dbReference type="RefSeq" id="WP_269284789.1">
    <property type="nucleotide sequence ID" value="NZ_CP098251.1"/>
</dbReference>
<reference evidence="2" key="1">
    <citation type="journal article" date="2022" name="Front. Microbiol.">
        <title>New perspectives on an old grouping: The genomic and phenotypic variability of Oxalobacter formigenes and the implications for calcium oxalate stone prevention.</title>
        <authorList>
            <person name="Chmiel J.A."/>
            <person name="Carr C."/>
            <person name="Stuivenberg G.A."/>
            <person name="Venema R."/>
            <person name="Chanyi R.M."/>
            <person name="Al K.F."/>
            <person name="Giguere D."/>
            <person name="Say H."/>
            <person name="Akouris P.P."/>
            <person name="Dominguez Romero S.A."/>
            <person name="Kwong A."/>
            <person name="Tai V."/>
            <person name="Koval S.F."/>
            <person name="Razvi H."/>
            <person name="Bjazevic J."/>
            <person name="Burton J.P."/>
        </authorList>
    </citation>
    <scope>NUCLEOTIDE SEQUENCE</scope>
    <source>
        <strain evidence="2">OxK</strain>
    </source>
</reference>
<dbReference type="PANTHER" id="PTHR35089:SF1">
    <property type="entry name" value="CHAPERONE PROTEIN SKP"/>
    <property type="match status" value="1"/>
</dbReference>
<dbReference type="InterPro" id="IPR024930">
    <property type="entry name" value="Skp_dom_sf"/>
</dbReference>
<accession>A0A9E9LFI9</accession>
<dbReference type="GO" id="GO:0050821">
    <property type="term" value="P:protein stabilization"/>
    <property type="evidence" value="ECO:0007669"/>
    <property type="project" value="TreeGrafter"/>
</dbReference>